<dbReference type="RefSeq" id="WP_265144612.1">
    <property type="nucleotide sequence ID" value="NZ_JAPCHZ010000005.1"/>
</dbReference>
<dbReference type="Proteomes" id="UP001209107">
    <property type="component" value="Unassembled WGS sequence"/>
</dbReference>
<accession>A0ABT3JNY3</accession>
<keyword evidence="2" id="KW-1185">Reference proteome</keyword>
<dbReference type="Gene3D" id="1.10.10.10">
    <property type="entry name" value="Winged helix-like DNA-binding domain superfamily/Winged helix DNA-binding domain"/>
    <property type="match status" value="1"/>
</dbReference>
<reference evidence="1 2" key="1">
    <citation type="submission" date="2022-10" db="EMBL/GenBank/DDBJ databases">
        <title>Kaistella sp. BT-6-1-3.</title>
        <authorList>
            <person name="Ai J."/>
            <person name="Deng Z."/>
        </authorList>
    </citation>
    <scope>NUCLEOTIDE SEQUENCE [LARGE SCALE GENOMIC DNA]</scope>
    <source>
        <strain evidence="1 2">BT6-1-3</strain>
    </source>
</reference>
<dbReference type="PANTHER" id="PTHR33221:SF15">
    <property type="entry name" value="HTH-TYPE TRANSCRIPTIONAL REGULATOR YWGB-RELATED"/>
    <property type="match status" value="1"/>
</dbReference>
<dbReference type="InterPro" id="IPR036388">
    <property type="entry name" value="WH-like_DNA-bd_sf"/>
</dbReference>
<proteinExistence type="predicted"/>
<dbReference type="EMBL" id="JAPCHZ010000005">
    <property type="protein sequence ID" value="MCW4452488.1"/>
    <property type="molecule type" value="Genomic_DNA"/>
</dbReference>
<dbReference type="Pfam" id="PF02082">
    <property type="entry name" value="Rrf2"/>
    <property type="match status" value="1"/>
</dbReference>
<protein>
    <submittedName>
        <fullName evidence="1">Rrf2 family transcriptional regulator</fullName>
    </submittedName>
</protein>
<dbReference type="PANTHER" id="PTHR33221">
    <property type="entry name" value="WINGED HELIX-TURN-HELIX TRANSCRIPTIONAL REGULATOR, RRF2 FAMILY"/>
    <property type="match status" value="1"/>
</dbReference>
<comment type="caution">
    <text evidence="1">The sequence shown here is derived from an EMBL/GenBank/DDBJ whole genome shotgun (WGS) entry which is preliminary data.</text>
</comment>
<name>A0ABT3JNY3_9FLAO</name>
<evidence type="ECO:0000313" key="2">
    <source>
        <dbReference type="Proteomes" id="UP001209107"/>
    </source>
</evidence>
<dbReference type="SUPFAM" id="SSF46785">
    <property type="entry name" value="Winged helix' DNA-binding domain"/>
    <property type="match status" value="1"/>
</dbReference>
<organism evidence="1 2">
    <name type="scientific">Kaistella yananensis</name>
    <dbReference type="NCBI Taxonomy" id="2989820"/>
    <lineage>
        <taxon>Bacteria</taxon>
        <taxon>Pseudomonadati</taxon>
        <taxon>Bacteroidota</taxon>
        <taxon>Flavobacteriia</taxon>
        <taxon>Flavobacteriales</taxon>
        <taxon>Weeksellaceae</taxon>
        <taxon>Chryseobacterium group</taxon>
        <taxon>Kaistella</taxon>
    </lineage>
</organism>
<dbReference type="InterPro" id="IPR000944">
    <property type="entry name" value="Tscrpt_reg_Rrf2"/>
</dbReference>
<dbReference type="PROSITE" id="PS51197">
    <property type="entry name" value="HTH_RRF2_2"/>
    <property type="match status" value="1"/>
</dbReference>
<gene>
    <name evidence="1" type="ORF">OK344_09725</name>
</gene>
<dbReference type="InterPro" id="IPR036390">
    <property type="entry name" value="WH_DNA-bd_sf"/>
</dbReference>
<evidence type="ECO:0000313" key="1">
    <source>
        <dbReference type="EMBL" id="MCW4452488.1"/>
    </source>
</evidence>
<sequence length="136" mass="15326">MNNTRFATVIHILTLLAKFPGQWLSSEWIAESITINPVIVRKELAVLHQMGWIVSKKGKEGGTMLNISSTKISMADIFNAVKNSNVLGKKNTCNDTKCVVGKEINKELEKLFEETDRIVIESLSNKTLQEFVDQFQ</sequence>